<evidence type="ECO:0000256" key="5">
    <source>
        <dbReference type="RuleBase" id="RU362055"/>
    </source>
</evidence>
<feature type="short sequence motif" description="GXSXG" evidence="4">
    <location>
        <begin position="212"/>
        <end position="216"/>
    </location>
</feature>
<feature type="region of interest" description="Disordered" evidence="6">
    <location>
        <begin position="544"/>
        <end position="636"/>
    </location>
</feature>
<dbReference type="InterPro" id="IPR016035">
    <property type="entry name" value="Acyl_Trfase/lysoPLipase"/>
</dbReference>
<protein>
    <recommendedName>
        <fullName evidence="5">Patatin-like phospholipase domain-containing protein</fullName>
        <ecNumber evidence="5">3.1.1.-</ecNumber>
    </recommendedName>
</protein>
<comment type="similarity">
    <text evidence="5">Belongs to the PLPL family.</text>
</comment>
<keyword evidence="8" id="KW-0808">Transferase</keyword>
<reference evidence="8" key="1">
    <citation type="submission" date="2021-11" db="EMBL/GenBank/DDBJ databases">
        <authorList>
            <person name="Herlambang A."/>
            <person name="Guo Y."/>
            <person name="Takashima Y."/>
            <person name="Nishizawa T."/>
        </authorList>
    </citation>
    <scope>NUCLEOTIDE SEQUENCE</scope>
    <source>
        <strain evidence="8">E1425</strain>
    </source>
</reference>
<feature type="domain" description="PNPLA" evidence="7">
    <location>
        <begin position="181"/>
        <end position="369"/>
    </location>
</feature>
<comment type="function">
    <text evidence="5">Lipid hydrolase.</text>
</comment>
<dbReference type="GO" id="GO:0004806">
    <property type="term" value="F:triacylglycerol lipase activity"/>
    <property type="evidence" value="ECO:0007669"/>
    <property type="project" value="InterPro"/>
</dbReference>
<dbReference type="InterPro" id="IPR050301">
    <property type="entry name" value="NTE"/>
</dbReference>
<keyword evidence="5" id="KW-1133">Transmembrane helix</keyword>
<evidence type="ECO:0000256" key="2">
    <source>
        <dbReference type="ARBA" id="ARBA00022963"/>
    </source>
</evidence>
<dbReference type="OrthoDB" id="10049244at2759"/>
<keyword evidence="9" id="KW-1185">Reference proteome</keyword>
<keyword evidence="5" id="KW-0472">Membrane</keyword>
<evidence type="ECO:0000256" key="6">
    <source>
        <dbReference type="SAM" id="MobiDB-lite"/>
    </source>
</evidence>
<keyword evidence="1 5" id="KW-0378">Hydrolase</keyword>
<comment type="caution">
    <text evidence="4">Lacks conserved residue(s) required for the propagation of feature annotation.</text>
</comment>
<dbReference type="GO" id="GO:0006641">
    <property type="term" value="P:triglyceride metabolic process"/>
    <property type="evidence" value="ECO:0007669"/>
    <property type="project" value="UniProtKB-ARBA"/>
</dbReference>
<evidence type="ECO:0000256" key="3">
    <source>
        <dbReference type="ARBA" id="ARBA00023098"/>
    </source>
</evidence>
<keyword evidence="5" id="KW-0812">Transmembrane</keyword>
<comment type="subcellular location">
    <subcellularLocation>
        <location evidence="5">Membrane</location>
        <topology evidence="5">Single-pass membrane protein</topology>
    </subcellularLocation>
</comment>
<dbReference type="InterPro" id="IPR021771">
    <property type="entry name" value="Triacylglycerol_lipase_N"/>
</dbReference>
<sequence length="682" mass="75913">MGESLITPTLQIIATLAASLLQLIVYSWKGFWSMVLRRNLADQLTNELAHSNSYDEWLARATDLDILTGSDVWRNNHHSNVYDYNLIMSRRQHLKTVRESEDVSAMMYLLRSGLLRNLGGITDPRLFCHSYLGTKNLIESYMSEVVSQLEHVAETNHSTLSRQAKLDFFMETRQSFGSSALLLHGGASFGMYHLGVVKTLFEHGLLPRIISGASVGALVAAIVCVKTDEELPGVFQEGGIDLRAFSRVGVRGNLSRKFTRLMTQGYLIDIKVLQDCIQTNVGNLTFDEAFKRTKRVLNITVPSSRKSEGPQLLNYITSPNVLISSAASTSASMLGFSSTADLLAKDKSGNIIHWTPSAVNYTNPITPSFFSYGVVSPETPLTRLSELFNVNHFIVSQANPYIVPFMSRGLKNRKCGGSDRFGSAGWTERIARAMLAEIKHRMGQLNQIGILPHLFVQLVEEKVSGNVTIVPEVQLQDFLTLISNPTNESIQYWILKGEQSTWPFISMLKYRLMIELALDRILLQLRAEASASAIQAGIEGTMQSPGTTLGITPRSNHHRRQKSGPKRLTPSHHGTVHSPPAVTRRGSSATILAGPPSSAGARLVRMTSHAQPGEHDFLGMDPYQQNQGPHSLPHNHDSRYFRQQAQHEQHMEALHGREMDSTLVEHLRPVPLYDPKRSKSMN</sequence>
<evidence type="ECO:0000313" key="9">
    <source>
        <dbReference type="Proteomes" id="UP000827284"/>
    </source>
</evidence>
<proteinExistence type="inferred from homology"/>
<reference evidence="8" key="2">
    <citation type="journal article" date="2022" name="Microbiol. Resour. Announc.">
        <title>Whole-Genome Sequence of Entomortierella parvispora E1425, a Mucoromycotan Fungus Associated with Burkholderiaceae-Related Endosymbiotic Bacteria.</title>
        <authorList>
            <person name="Herlambang A."/>
            <person name="Guo Y."/>
            <person name="Takashima Y."/>
            <person name="Narisawa K."/>
            <person name="Ohta H."/>
            <person name="Nishizawa T."/>
        </authorList>
    </citation>
    <scope>NUCLEOTIDE SEQUENCE</scope>
    <source>
        <strain evidence="8">E1425</strain>
    </source>
</reference>
<dbReference type="GO" id="GO:0016746">
    <property type="term" value="F:acyltransferase activity"/>
    <property type="evidence" value="ECO:0007669"/>
    <property type="project" value="UniProtKB-KW"/>
</dbReference>
<evidence type="ECO:0000313" key="8">
    <source>
        <dbReference type="EMBL" id="GJJ72231.1"/>
    </source>
</evidence>
<dbReference type="Pfam" id="PF01734">
    <property type="entry name" value="Patatin"/>
    <property type="match status" value="1"/>
</dbReference>
<dbReference type="PANTHER" id="PTHR14226">
    <property type="entry name" value="NEUROPATHY TARGET ESTERASE/SWISS CHEESE D.MELANOGASTER"/>
    <property type="match status" value="1"/>
</dbReference>
<name>A0A9P3H8Q6_9FUNG</name>
<dbReference type="CDD" id="cd07229">
    <property type="entry name" value="Pat_TGL3_like"/>
    <property type="match status" value="1"/>
</dbReference>
<dbReference type="InterPro" id="IPR002641">
    <property type="entry name" value="PNPLA_dom"/>
</dbReference>
<dbReference type="Gene3D" id="3.40.1090.10">
    <property type="entry name" value="Cytosolic phospholipase A2 catalytic domain"/>
    <property type="match status" value="1"/>
</dbReference>
<dbReference type="PROSITE" id="PS51635">
    <property type="entry name" value="PNPLA"/>
    <property type="match status" value="1"/>
</dbReference>
<dbReference type="GO" id="GO:0016042">
    <property type="term" value="P:lipid catabolic process"/>
    <property type="evidence" value="ECO:0007669"/>
    <property type="project" value="UniProtKB-KW"/>
</dbReference>
<evidence type="ECO:0000259" key="7">
    <source>
        <dbReference type="PROSITE" id="PS51635"/>
    </source>
</evidence>
<dbReference type="Proteomes" id="UP000827284">
    <property type="component" value="Unassembled WGS sequence"/>
</dbReference>
<feature type="transmembrane region" description="Helical" evidence="5">
    <location>
        <begin position="6"/>
        <end position="28"/>
    </location>
</feature>
<dbReference type="Pfam" id="PF11815">
    <property type="entry name" value="DUF3336"/>
    <property type="match status" value="1"/>
</dbReference>
<keyword evidence="3 5" id="KW-0443">Lipid metabolism</keyword>
<keyword evidence="8" id="KW-0012">Acyltransferase</keyword>
<evidence type="ECO:0000256" key="4">
    <source>
        <dbReference type="PROSITE-ProRule" id="PRU01161"/>
    </source>
</evidence>
<dbReference type="AlphaFoldDB" id="A0A9P3H8Q6"/>
<accession>A0A9P3H8Q6</accession>
<evidence type="ECO:0000256" key="1">
    <source>
        <dbReference type="ARBA" id="ARBA00022801"/>
    </source>
</evidence>
<dbReference type="PANTHER" id="PTHR14226:SF44">
    <property type="entry name" value="TRIACYLGLYCEROL LIPASE 3"/>
    <property type="match status" value="1"/>
</dbReference>
<dbReference type="SUPFAM" id="SSF52151">
    <property type="entry name" value="FabD/lysophospholipase-like"/>
    <property type="match status" value="1"/>
</dbReference>
<dbReference type="EC" id="3.1.1.-" evidence="5"/>
<feature type="compositionally biased region" description="Polar residues" evidence="6">
    <location>
        <begin position="544"/>
        <end position="554"/>
    </location>
</feature>
<dbReference type="EMBL" id="BQFW01000006">
    <property type="protein sequence ID" value="GJJ72231.1"/>
    <property type="molecule type" value="Genomic_DNA"/>
</dbReference>
<gene>
    <name evidence="8" type="ORF">EMPS_04588</name>
</gene>
<organism evidence="8 9">
    <name type="scientific">Entomortierella parvispora</name>
    <dbReference type="NCBI Taxonomy" id="205924"/>
    <lineage>
        <taxon>Eukaryota</taxon>
        <taxon>Fungi</taxon>
        <taxon>Fungi incertae sedis</taxon>
        <taxon>Mucoromycota</taxon>
        <taxon>Mortierellomycotina</taxon>
        <taxon>Mortierellomycetes</taxon>
        <taxon>Mortierellales</taxon>
        <taxon>Mortierellaceae</taxon>
        <taxon>Entomortierella</taxon>
    </lineage>
</organism>
<dbReference type="GO" id="GO:0016020">
    <property type="term" value="C:membrane"/>
    <property type="evidence" value="ECO:0007669"/>
    <property type="project" value="UniProtKB-SubCell"/>
</dbReference>
<feature type="compositionally biased region" description="Basic residues" evidence="6">
    <location>
        <begin position="555"/>
        <end position="565"/>
    </location>
</feature>
<keyword evidence="2 5" id="KW-0442">Lipid degradation</keyword>
<comment type="caution">
    <text evidence="8">The sequence shown here is derived from an EMBL/GenBank/DDBJ whole genome shotgun (WGS) entry which is preliminary data.</text>
</comment>